<evidence type="ECO:0000256" key="2">
    <source>
        <dbReference type="ARBA" id="ARBA00022840"/>
    </source>
</evidence>
<dbReference type="InterPro" id="IPR003439">
    <property type="entry name" value="ABC_transporter-like_ATP-bd"/>
</dbReference>
<evidence type="ECO:0000313" key="5">
    <source>
        <dbReference type="Proteomes" id="UP000248333"/>
    </source>
</evidence>
<accession>A0A318NLB8</accession>
<feature type="domain" description="ABC transporter" evidence="3">
    <location>
        <begin position="17"/>
        <end position="251"/>
    </location>
</feature>
<dbReference type="GO" id="GO:0005524">
    <property type="term" value="F:ATP binding"/>
    <property type="evidence" value="ECO:0007669"/>
    <property type="project" value="UniProtKB-KW"/>
</dbReference>
<dbReference type="Proteomes" id="UP000248333">
    <property type="component" value="Unassembled WGS sequence"/>
</dbReference>
<evidence type="ECO:0000313" key="4">
    <source>
        <dbReference type="EMBL" id="PYC71646.1"/>
    </source>
</evidence>
<dbReference type="GO" id="GO:0016887">
    <property type="term" value="F:ATP hydrolysis activity"/>
    <property type="evidence" value="ECO:0007669"/>
    <property type="project" value="InterPro"/>
</dbReference>
<dbReference type="PANTHER" id="PTHR43582">
    <property type="entry name" value="LINEARMYCIN RESISTANCE ATP-BINDING PROTEIN LNRL"/>
    <property type="match status" value="1"/>
</dbReference>
<keyword evidence="1" id="KW-0547">Nucleotide-binding</keyword>
<protein>
    <submittedName>
        <fullName evidence="4">ABC transporter ATP-binding protein</fullName>
    </submittedName>
</protein>
<dbReference type="InterPro" id="IPR003593">
    <property type="entry name" value="AAA+_ATPase"/>
</dbReference>
<reference evidence="4 5" key="1">
    <citation type="submission" date="2018-03" db="EMBL/GenBank/DDBJ databases">
        <title>Bioinformatic expansion and discovery of thiopeptide antibiotics.</title>
        <authorList>
            <person name="Schwalen C.J."/>
            <person name="Hudson G.A."/>
            <person name="Mitchell D.A."/>
        </authorList>
    </citation>
    <scope>NUCLEOTIDE SEQUENCE [LARGE SCALE GENOMIC DNA]</scope>
    <source>
        <strain evidence="4 5">NRRL 8041</strain>
    </source>
</reference>
<evidence type="ECO:0000256" key="1">
    <source>
        <dbReference type="ARBA" id="ARBA00022741"/>
    </source>
</evidence>
<dbReference type="AlphaFoldDB" id="A0A318NLB8"/>
<dbReference type="PANTHER" id="PTHR43582:SF2">
    <property type="entry name" value="LINEARMYCIN RESISTANCE ATP-BINDING PROTEIN LNRL"/>
    <property type="match status" value="1"/>
</dbReference>
<dbReference type="SMART" id="SM00382">
    <property type="entry name" value="AAA"/>
    <property type="match status" value="1"/>
</dbReference>
<name>A0A318NLB8_9ACTN</name>
<gene>
    <name evidence="4" type="ORF">C7C45_11280</name>
</gene>
<dbReference type="OrthoDB" id="9804819at2"/>
<proteinExistence type="predicted"/>
<dbReference type="Pfam" id="PF00005">
    <property type="entry name" value="ABC_tran"/>
    <property type="match status" value="1"/>
</dbReference>
<dbReference type="PROSITE" id="PS00211">
    <property type="entry name" value="ABC_TRANSPORTER_1"/>
    <property type="match status" value="1"/>
</dbReference>
<dbReference type="EMBL" id="PYBV01000013">
    <property type="protein sequence ID" value="PYC71646.1"/>
    <property type="molecule type" value="Genomic_DNA"/>
</dbReference>
<dbReference type="Gene3D" id="3.40.50.300">
    <property type="entry name" value="P-loop containing nucleotide triphosphate hydrolases"/>
    <property type="match status" value="1"/>
</dbReference>
<evidence type="ECO:0000259" key="3">
    <source>
        <dbReference type="PROSITE" id="PS50893"/>
    </source>
</evidence>
<organism evidence="4 5">
    <name type="scientific">Micromonospora arborensis</name>
    <dbReference type="NCBI Taxonomy" id="2116518"/>
    <lineage>
        <taxon>Bacteria</taxon>
        <taxon>Bacillati</taxon>
        <taxon>Actinomycetota</taxon>
        <taxon>Actinomycetes</taxon>
        <taxon>Micromonosporales</taxon>
        <taxon>Micromonosporaceae</taxon>
        <taxon>Micromonospora</taxon>
    </lineage>
</organism>
<keyword evidence="5" id="KW-1185">Reference proteome</keyword>
<dbReference type="InterPro" id="IPR017871">
    <property type="entry name" value="ABC_transporter-like_CS"/>
</dbReference>
<dbReference type="SUPFAM" id="SSF52540">
    <property type="entry name" value="P-loop containing nucleoside triphosphate hydrolases"/>
    <property type="match status" value="1"/>
</dbReference>
<dbReference type="PROSITE" id="PS50893">
    <property type="entry name" value="ABC_TRANSPORTER_2"/>
    <property type="match status" value="1"/>
</dbReference>
<sequence length="330" mass="36409">MADPASLRDLTGHDSVIELDRVSVRFHRRGKEEFVAVRELSFAIPRGQIFCLLGPNGSGKTTTINLICGLRKPTDGQVRVFGQEPHKERKTVLRNLAVMPQETALYDSLNARENLLFHGNYYGVSGDLKAQVGEVLKLVQLTDRQNDRVGTYSGGMQRRLTLARALLTKPQALLLDEPTLGVDVQSRQAIWDRVRELADGGMSVLLSTNYMEEAETLADRILIIDRGAAVAEGTLAELKAKVTALRLVLRFASPDVAQAAEHAMSALHRVTRDDQVVTVGLEGSPQALEVLAALQQGRFGAQPRQIESFELKDANLQDVFLEFTGRSLRN</sequence>
<comment type="caution">
    <text evidence="4">The sequence shown here is derived from an EMBL/GenBank/DDBJ whole genome shotgun (WGS) entry which is preliminary data.</text>
</comment>
<dbReference type="InterPro" id="IPR027417">
    <property type="entry name" value="P-loop_NTPase"/>
</dbReference>
<keyword evidence="2 4" id="KW-0067">ATP-binding</keyword>